<dbReference type="Proteomes" id="UP001165293">
    <property type="component" value="Unassembled WGS sequence"/>
</dbReference>
<dbReference type="Gene3D" id="3.40.50.300">
    <property type="entry name" value="P-loop containing nucleotide triphosphate hydrolases"/>
    <property type="match status" value="1"/>
</dbReference>
<dbReference type="SUPFAM" id="SSF48452">
    <property type="entry name" value="TPR-like"/>
    <property type="match status" value="1"/>
</dbReference>
<gene>
    <name evidence="3" type="ORF">LK996_06695</name>
</gene>
<evidence type="ECO:0000256" key="2">
    <source>
        <dbReference type="PROSITE-ProRule" id="PRU00339"/>
    </source>
</evidence>
<evidence type="ECO:0000313" key="4">
    <source>
        <dbReference type="Proteomes" id="UP001165293"/>
    </source>
</evidence>
<protein>
    <submittedName>
        <fullName evidence="3">Sulfotransferase</fullName>
    </submittedName>
</protein>
<dbReference type="PROSITE" id="PS50005">
    <property type="entry name" value="TPR"/>
    <property type="match status" value="1"/>
</dbReference>
<dbReference type="SMART" id="SM00028">
    <property type="entry name" value="TPR"/>
    <property type="match status" value="4"/>
</dbReference>
<dbReference type="Pfam" id="PF13181">
    <property type="entry name" value="TPR_8"/>
    <property type="match status" value="1"/>
</dbReference>
<comment type="caution">
    <text evidence="3">The sequence shown here is derived from an EMBL/GenBank/DDBJ whole genome shotgun (WGS) entry which is preliminary data.</text>
</comment>
<dbReference type="InterPro" id="IPR027417">
    <property type="entry name" value="P-loop_NTPase"/>
</dbReference>
<keyword evidence="2" id="KW-0802">TPR repeat</keyword>
<evidence type="ECO:0000256" key="1">
    <source>
        <dbReference type="ARBA" id="ARBA00022679"/>
    </source>
</evidence>
<feature type="repeat" description="TPR" evidence="2">
    <location>
        <begin position="177"/>
        <end position="210"/>
    </location>
</feature>
<dbReference type="RefSeq" id="WP_230526342.1">
    <property type="nucleotide sequence ID" value="NZ_JAJGAK010000001.1"/>
</dbReference>
<dbReference type="EMBL" id="JAJGAK010000001">
    <property type="protein sequence ID" value="MCC8362763.1"/>
    <property type="molecule type" value="Genomic_DNA"/>
</dbReference>
<organism evidence="3 4">
    <name type="scientific">Noviluteimonas lactosilytica</name>
    <dbReference type="NCBI Taxonomy" id="2888523"/>
    <lineage>
        <taxon>Bacteria</taxon>
        <taxon>Pseudomonadati</taxon>
        <taxon>Pseudomonadota</taxon>
        <taxon>Gammaproteobacteria</taxon>
        <taxon>Lysobacterales</taxon>
        <taxon>Lysobacteraceae</taxon>
        <taxon>Noviluteimonas</taxon>
    </lineage>
</organism>
<dbReference type="PANTHER" id="PTHR12788:SF10">
    <property type="entry name" value="PROTEIN-TYROSINE SULFOTRANSFERASE"/>
    <property type="match status" value="1"/>
</dbReference>
<dbReference type="Pfam" id="PF13469">
    <property type="entry name" value="Sulfotransfer_3"/>
    <property type="match status" value="1"/>
</dbReference>
<keyword evidence="1" id="KW-0808">Transferase</keyword>
<dbReference type="PANTHER" id="PTHR12788">
    <property type="entry name" value="PROTEIN-TYROSINE SULFOTRANSFERASE 2"/>
    <property type="match status" value="1"/>
</dbReference>
<dbReference type="InterPro" id="IPR019734">
    <property type="entry name" value="TPR_rpt"/>
</dbReference>
<evidence type="ECO:0000313" key="3">
    <source>
        <dbReference type="EMBL" id="MCC8362763.1"/>
    </source>
</evidence>
<reference evidence="3" key="1">
    <citation type="submission" date="2021-10" db="EMBL/GenBank/DDBJ databases">
        <authorList>
            <person name="Lyu M."/>
            <person name="Wang X."/>
            <person name="Meng X."/>
            <person name="Xu K."/>
        </authorList>
    </citation>
    <scope>NUCLEOTIDE SEQUENCE</scope>
    <source>
        <strain evidence="3">A6</strain>
    </source>
</reference>
<dbReference type="SUPFAM" id="SSF52540">
    <property type="entry name" value="P-loop containing nucleoside triphosphate hydrolases"/>
    <property type="match status" value="1"/>
</dbReference>
<proteinExistence type="predicted"/>
<dbReference type="Gene3D" id="1.25.40.10">
    <property type="entry name" value="Tetratricopeptide repeat domain"/>
    <property type="match status" value="1"/>
</dbReference>
<dbReference type="Pfam" id="PF13432">
    <property type="entry name" value="TPR_16"/>
    <property type="match status" value="2"/>
</dbReference>
<name>A0ABS8JGN6_9GAMM</name>
<sequence length="569" mass="64588">MNTVASHAKSTWLALGDRLAAAGDAAGADAAYVRHVRDAAKDPALMQAAAALAANRIPDAEAQLRAHLMRAPTDVAAIRMLGELAARIGRQEDAERLLARCVELAPSFHAARQHYALVLHRGNKPTEALAQIDKLLRHDPRNPNIRNLQAAVLCRIGEYGKAIDIYAVILHEHPDQPKVWMNQGHALKTEGRKDESIAAYRRCIALDPSFGEAWWSLANLKTFRFSEDDIAVMQRQLENPSLAVEHRYHLDFSLGKALEDAADYDRSFSHYAQGNALRRESLYYTPAENTARTKRIKRTYTRAFFDERAGSGCEADDPIFIVGMPRAGSTLLEQILSSHSMVEGTMELPEIISMTRELRRLVDESQSQPYHDALAALDRDALRGLGEQYMERTRIHRKSGAPRFIDKMPNNFAHIGLIQLALPNAKIIDARRHPLACCFSNFKQHFARGQNFSYGLDDMGRYYRDYVELMAHYDDVLPGRVHRVIYERMVEDTESEVRRLLDYCGLPFEAQCLRFYENDRPVRTASSEQVRRPIYKEGVDQWRHYEPWLDPLKAALGPVLEAYPEAPQF</sequence>
<accession>A0ABS8JGN6</accession>
<keyword evidence="4" id="KW-1185">Reference proteome</keyword>
<dbReference type="InterPro" id="IPR011990">
    <property type="entry name" value="TPR-like_helical_dom_sf"/>
</dbReference>
<dbReference type="InterPro" id="IPR026634">
    <property type="entry name" value="TPST-like"/>
</dbReference>